<dbReference type="GeneID" id="86193862"/>
<dbReference type="EMBL" id="AGYR01000085">
    <property type="protein sequence ID" value="ENZ05005.1"/>
    <property type="molecule type" value="Genomic_DNA"/>
</dbReference>
<evidence type="ECO:0000313" key="2">
    <source>
        <dbReference type="EMBL" id="ENZ05005.1"/>
    </source>
</evidence>
<proteinExistence type="predicted"/>
<reference evidence="2 3" key="1">
    <citation type="submission" date="2013-01" db="EMBL/GenBank/DDBJ databases">
        <title>The Genome Sequence of Clostridium clostridioforme 90A8.</title>
        <authorList>
            <consortium name="The Broad Institute Genome Sequencing Platform"/>
            <person name="Earl A."/>
            <person name="Ward D."/>
            <person name="Feldgarden M."/>
            <person name="Gevers D."/>
            <person name="Courvalin P."/>
            <person name="Lambert T."/>
            <person name="Walker B."/>
            <person name="Young S.K."/>
            <person name="Zeng Q."/>
            <person name="Gargeya S."/>
            <person name="Fitzgerald M."/>
            <person name="Haas B."/>
            <person name="Abouelleil A."/>
            <person name="Alvarado L."/>
            <person name="Arachchi H.M."/>
            <person name="Berlin A.M."/>
            <person name="Chapman S.B."/>
            <person name="Dewar J."/>
            <person name="Goldberg J."/>
            <person name="Griggs A."/>
            <person name="Gujja S."/>
            <person name="Hansen M."/>
            <person name="Howarth C."/>
            <person name="Imamovic A."/>
            <person name="Larimer J."/>
            <person name="McCowan C."/>
            <person name="Murphy C."/>
            <person name="Neiman D."/>
            <person name="Pearson M."/>
            <person name="Priest M."/>
            <person name="Roberts A."/>
            <person name="Saif S."/>
            <person name="Shea T."/>
            <person name="Sisk P."/>
            <person name="Sykes S."/>
            <person name="Wortman J."/>
            <person name="Nusbaum C."/>
            <person name="Birren B."/>
        </authorList>
    </citation>
    <scope>NUCLEOTIDE SEQUENCE [LARGE SCALE GENOMIC DNA]</scope>
    <source>
        <strain evidence="2 3">90A8</strain>
    </source>
</reference>
<evidence type="ECO:0000259" key="1">
    <source>
        <dbReference type="Pfam" id="PF12645"/>
    </source>
</evidence>
<dbReference type="Pfam" id="PF12645">
    <property type="entry name" value="HTH_16"/>
    <property type="match status" value="1"/>
</dbReference>
<dbReference type="PATRIC" id="fig|999408.3.peg.6211"/>
<dbReference type="HOGENOM" id="CLU_2449886_0_0_9"/>
<accession>A0A0E2H1Y4</accession>
<protein>
    <recommendedName>
        <fullName evidence="1">Helix-turn-helix conjugative transposon-like domain-containing protein</fullName>
    </recommendedName>
</protein>
<dbReference type="RefSeq" id="WP_002569183.1">
    <property type="nucleotide sequence ID" value="NZ_KB851006.1"/>
</dbReference>
<dbReference type="Proteomes" id="UP000013085">
    <property type="component" value="Unassembled WGS sequence"/>
</dbReference>
<sequence length="83" mass="9584">MENQKMPEYETIRAAVAGEKWAVEKVVDCYKDEIDRLSTVAVRQPDGSTKQEINEDMRQSITKKLIEALPQFPLEEMEKGNVR</sequence>
<comment type="caution">
    <text evidence="2">The sequence shown here is derived from an EMBL/GenBank/DDBJ whole genome shotgun (WGS) entry which is preliminary data.</text>
</comment>
<evidence type="ECO:0000313" key="3">
    <source>
        <dbReference type="Proteomes" id="UP000013085"/>
    </source>
</evidence>
<dbReference type="AlphaFoldDB" id="A0A0E2H1Y4"/>
<organism evidence="2 3">
    <name type="scientific">[Clostridium] clostridioforme 90A8</name>
    <dbReference type="NCBI Taxonomy" id="999408"/>
    <lineage>
        <taxon>Bacteria</taxon>
        <taxon>Bacillati</taxon>
        <taxon>Bacillota</taxon>
        <taxon>Clostridia</taxon>
        <taxon>Lachnospirales</taxon>
        <taxon>Lachnospiraceae</taxon>
        <taxon>Enterocloster</taxon>
    </lineage>
</organism>
<name>A0A0E2H1Y4_9FIRM</name>
<gene>
    <name evidence="2" type="ORF">HMPREF1090_05799</name>
</gene>
<dbReference type="InterPro" id="IPR024760">
    <property type="entry name" value="HTH_dom_conjug_TS-like"/>
</dbReference>
<feature type="domain" description="Helix-turn-helix conjugative transposon-like" evidence="1">
    <location>
        <begin position="9"/>
        <end position="72"/>
    </location>
</feature>